<organism evidence="18 19">
    <name type="scientific">Bombyx mandarina</name>
    <name type="common">Wild silk moth</name>
    <name type="synonym">Wild silkworm</name>
    <dbReference type="NCBI Taxonomy" id="7092"/>
    <lineage>
        <taxon>Eukaryota</taxon>
        <taxon>Metazoa</taxon>
        <taxon>Ecdysozoa</taxon>
        <taxon>Arthropoda</taxon>
        <taxon>Hexapoda</taxon>
        <taxon>Insecta</taxon>
        <taxon>Pterygota</taxon>
        <taxon>Neoptera</taxon>
        <taxon>Endopterygota</taxon>
        <taxon>Lepidoptera</taxon>
        <taxon>Glossata</taxon>
        <taxon>Ditrysia</taxon>
        <taxon>Bombycoidea</taxon>
        <taxon>Bombycidae</taxon>
        <taxon>Bombycinae</taxon>
        <taxon>Bombyx</taxon>
    </lineage>
</organism>
<keyword evidence="8" id="KW-0378">Hydrolase</keyword>
<evidence type="ECO:0000256" key="10">
    <source>
        <dbReference type="ARBA" id="ARBA00023180"/>
    </source>
</evidence>
<dbReference type="OrthoDB" id="6509975at2759"/>
<dbReference type="PANTHER" id="PTHR20963">
    <property type="entry name" value="MULTIPLE INOSITOL POLYPHOSPHATE PHOSPHATASE-RELATED"/>
    <property type="match status" value="1"/>
</dbReference>
<comment type="catalytic activity">
    <reaction evidence="12">
        <text>1D-myo-inositol 1,2,5,6-tetrakisphosphate + H2O = 1D-myo-inositol 1,2,6-trisphosphate + phosphate</text>
        <dbReference type="Rhea" id="RHEA:77119"/>
        <dbReference type="ChEBI" id="CHEBI:15377"/>
        <dbReference type="ChEBI" id="CHEBI:43474"/>
        <dbReference type="ChEBI" id="CHEBI:195535"/>
        <dbReference type="ChEBI" id="CHEBI:195537"/>
        <dbReference type="EC" id="3.1.3.62"/>
    </reaction>
    <physiologicalReaction direction="left-to-right" evidence="12">
        <dbReference type="Rhea" id="RHEA:77120"/>
    </physiologicalReaction>
</comment>
<keyword evidence="7 17" id="KW-0732">Signal</keyword>
<comment type="catalytic activity">
    <reaction evidence="13">
        <text>1D-myo-inositol 1,2,4,5,6-pentakisphosphate + H2O = 1D-myo-inositol 1,2,5,6-tetrakisphosphate + phosphate</text>
        <dbReference type="Rhea" id="RHEA:77115"/>
        <dbReference type="ChEBI" id="CHEBI:15377"/>
        <dbReference type="ChEBI" id="CHEBI:43474"/>
        <dbReference type="ChEBI" id="CHEBI:57798"/>
        <dbReference type="ChEBI" id="CHEBI:195535"/>
        <dbReference type="EC" id="3.1.3.62"/>
    </reaction>
    <physiologicalReaction direction="left-to-right" evidence="13">
        <dbReference type="Rhea" id="RHEA:77116"/>
    </physiologicalReaction>
</comment>
<evidence type="ECO:0000256" key="6">
    <source>
        <dbReference type="ARBA" id="ARBA00022475"/>
    </source>
</evidence>
<evidence type="ECO:0000256" key="5">
    <source>
        <dbReference type="ARBA" id="ARBA00018097"/>
    </source>
</evidence>
<dbReference type="RefSeq" id="XP_028038598.1">
    <property type="nucleotide sequence ID" value="XM_028182797.1"/>
</dbReference>
<accession>A0A6J2KAD0</accession>
<evidence type="ECO:0000256" key="1">
    <source>
        <dbReference type="ARBA" id="ARBA00004236"/>
    </source>
</evidence>
<dbReference type="GO" id="GO:0034417">
    <property type="term" value="F:bisphosphoglycerate 3-phosphatase activity"/>
    <property type="evidence" value="ECO:0007669"/>
    <property type="project" value="UniProtKB-EC"/>
</dbReference>
<dbReference type="InterPro" id="IPR016274">
    <property type="entry name" value="Histidine_acid_Pase_euk"/>
</dbReference>
<evidence type="ECO:0000313" key="18">
    <source>
        <dbReference type="Proteomes" id="UP000504629"/>
    </source>
</evidence>
<dbReference type="Gene3D" id="3.40.50.1240">
    <property type="entry name" value="Phosphoglycerate mutase-like"/>
    <property type="match status" value="1"/>
</dbReference>
<keyword evidence="16" id="KW-1015">Disulfide bond</keyword>
<evidence type="ECO:0000313" key="19">
    <source>
        <dbReference type="RefSeq" id="XP_028038598.1"/>
    </source>
</evidence>
<dbReference type="PIRSF" id="PIRSF000894">
    <property type="entry name" value="Acid_phosphatase"/>
    <property type="match status" value="1"/>
</dbReference>
<dbReference type="GO" id="GO:0003993">
    <property type="term" value="F:acid phosphatase activity"/>
    <property type="evidence" value="ECO:0007669"/>
    <property type="project" value="TreeGrafter"/>
</dbReference>
<name>A0A6J2KAD0_BOMMA</name>
<comment type="catalytic activity">
    <reaction evidence="14">
        <text>1D-myo-inositol hexakisphosphate + H2O = 1D-myo-inositol 1,2,4,5,6-pentakisphosphate + phosphate</text>
        <dbReference type="Rhea" id="RHEA:16989"/>
        <dbReference type="ChEBI" id="CHEBI:15377"/>
        <dbReference type="ChEBI" id="CHEBI:43474"/>
        <dbReference type="ChEBI" id="CHEBI:57798"/>
        <dbReference type="ChEBI" id="CHEBI:58130"/>
        <dbReference type="EC" id="3.1.3.62"/>
    </reaction>
    <physiologicalReaction direction="left-to-right" evidence="14">
        <dbReference type="Rhea" id="RHEA:16990"/>
    </physiologicalReaction>
</comment>
<feature type="chain" id="PRO_5026924087" description="Multiple inositol polyphosphate phosphatase 1" evidence="17">
    <location>
        <begin position="20"/>
        <end position="428"/>
    </location>
</feature>
<dbReference type="Proteomes" id="UP000504629">
    <property type="component" value="Unplaced"/>
</dbReference>
<evidence type="ECO:0000256" key="15">
    <source>
        <dbReference type="ARBA" id="ARBA00043832"/>
    </source>
</evidence>
<dbReference type="Pfam" id="PF00328">
    <property type="entry name" value="His_Phos_2"/>
    <property type="match status" value="1"/>
</dbReference>
<evidence type="ECO:0000256" key="7">
    <source>
        <dbReference type="ARBA" id="ARBA00022729"/>
    </source>
</evidence>
<dbReference type="InterPro" id="IPR029033">
    <property type="entry name" value="His_PPase_superfam"/>
</dbReference>
<dbReference type="InterPro" id="IPR000560">
    <property type="entry name" value="His_Pase_clade-2"/>
</dbReference>
<dbReference type="GO" id="GO:0005886">
    <property type="term" value="C:plasma membrane"/>
    <property type="evidence" value="ECO:0007669"/>
    <property type="project" value="UniProtKB-SubCell"/>
</dbReference>
<comment type="similarity">
    <text evidence="2">Belongs to the histidine acid phosphatase family. MINPP1 subfamily.</text>
</comment>
<comment type="subcellular location">
    <subcellularLocation>
        <location evidence="1">Cell membrane</location>
    </subcellularLocation>
</comment>
<feature type="signal peptide" evidence="17">
    <location>
        <begin position="1"/>
        <end position="19"/>
    </location>
</feature>
<dbReference type="PANTHER" id="PTHR20963:SF8">
    <property type="entry name" value="MULTIPLE INOSITOL POLYPHOSPHATE PHOSPHATASE 1"/>
    <property type="match status" value="1"/>
</dbReference>
<keyword evidence="18" id="KW-1185">Reference proteome</keyword>
<feature type="disulfide bond" evidence="16">
    <location>
        <begin position="56"/>
        <end position="380"/>
    </location>
</feature>
<evidence type="ECO:0000256" key="13">
    <source>
        <dbReference type="ARBA" id="ARBA00043671"/>
    </source>
</evidence>
<dbReference type="CDD" id="cd07061">
    <property type="entry name" value="HP_HAP_like"/>
    <property type="match status" value="1"/>
</dbReference>
<dbReference type="GO" id="GO:0052745">
    <property type="term" value="F:inositol phosphate phosphatase activity"/>
    <property type="evidence" value="ECO:0007669"/>
    <property type="project" value="TreeGrafter"/>
</dbReference>
<sequence length="428" mass="49577">MKLKLSTFILLFCYDYVHSSFCYWNSGCPYKFLSSYTPYSTIRGDIRDSNIKIKGCEPINIWGIMRHSKNYPLKEFGKSIEEALTIRDLVISSYNSGNSSICSQDIQNLRNWKLNNIIIENANDLTSEGQEEMLEFGKRLQNAYPTLLNSLESHYSFRSTPDKKTESSAKSFAEGLKIENFDLETSKNNDDIVFPLHTCLRNKEEAEKNDNYVQVVKYRNSPEYLAAKDRLQRRLGIDYPFTNENIKTLYDLCRFGWSGLEIKISPWCALFTTDDLKVLEYIEDLRYYYGSGYGDSLNIKRGQIALTNLLDNFENAKRGVGKKIVTYFTDAAKINEVCSALHLYRDENPLTGSRRDPHRRWRSSILSAFSANLFAVLNRCTIKNEPDYNVVFYLNEEPLRSVCEYGVCSWQEFENKLTPFLNVTKDVC</sequence>
<keyword evidence="9" id="KW-0472">Membrane</keyword>
<keyword evidence="6" id="KW-1003">Cell membrane</keyword>
<evidence type="ECO:0000256" key="2">
    <source>
        <dbReference type="ARBA" id="ARBA00008422"/>
    </source>
</evidence>
<evidence type="ECO:0000256" key="9">
    <source>
        <dbReference type="ARBA" id="ARBA00023136"/>
    </source>
</evidence>
<evidence type="ECO:0000256" key="8">
    <source>
        <dbReference type="ARBA" id="ARBA00022801"/>
    </source>
</evidence>
<comment type="catalytic activity">
    <reaction evidence="15">
        <text>(2R)-2,3-bisphosphoglycerate + H2O = (2R)-2-phosphoglycerate + phosphate</text>
        <dbReference type="Rhea" id="RHEA:27381"/>
        <dbReference type="ChEBI" id="CHEBI:15377"/>
        <dbReference type="ChEBI" id="CHEBI:43474"/>
        <dbReference type="ChEBI" id="CHEBI:58248"/>
        <dbReference type="ChEBI" id="CHEBI:58289"/>
        <dbReference type="EC" id="3.1.3.80"/>
    </reaction>
    <physiologicalReaction direction="left-to-right" evidence="15">
        <dbReference type="Rhea" id="RHEA:27382"/>
    </physiologicalReaction>
</comment>
<protein>
    <recommendedName>
        <fullName evidence="5">Multiple inositol polyphosphate phosphatase 1</fullName>
        <ecNumber evidence="4">3.1.3.62</ecNumber>
        <ecNumber evidence="3">3.1.3.80</ecNumber>
    </recommendedName>
    <alternativeName>
        <fullName evidence="11">2,3-bisphosphoglycerate 3-phosphatase</fullName>
    </alternativeName>
</protein>
<feature type="disulfide bond" evidence="16">
    <location>
        <begin position="253"/>
        <end position="268"/>
    </location>
</feature>
<evidence type="ECO:0000256" key="14">
    <source>
        <dbReference type="ARBA" id="ARBA00043691"/>
    </source>
</evidence>
<evidence type="ECO:0000256" key="4">
    <source>
        <dbReference type="ARBA" id="ARBA00013040"/>
    </source>
</evidence>
<evidence type="ECO:0000256" key="16">
    <source>
        <dbReference type="PIRSR" id="PIRSR000894-2"/>
    </source>
</evidence>
<gene>
    <name evidence="19" type="primary">LOC114249290</name>
</gene>
<evidence type="ECO:0000256" key="17">
    <source>
        <dbReference type="SAM" id="SignalP"/>
    </source>
</evidence>
<evidence type="ECO:0000256" key="3">
    <source>
        <dbReference type="ARBA" id="ARBA00012976"/>
    </source>
</evidence>
<evidence type="ECO:0000256" key="12">
    <source>
        <dbReference type="ARBA" id="ARBA00043668"/>
    </source>
</evidence>
<dbReference type="KEGG" id="bman:114249290"/>
<dbReference type="GeneID" id="114249290"/>
<proteinExistence type="inferred from homology"/>
<dbReference type="EC" id="3.1.3.62" evidence="4"/>
<dbReference type="AlphaFoldDB" id="A0A6J2KAD0"/>
<dbReference type="SUPFAM" id="SSF53254">
    <property type="entry name" value="Phosphoglycerate mutase-like"/>
    <property type="match status" value="1"/>
</dbReference>
<keyword evidence="10" id="KW-0325">Glycoprotein</keyword>
<dbReference type="EC" id="3.1.3.80" evidence="3"/>
<reference evidence="19" key="1">
    <citation type="submission" date="2025-08" db="UniProtKB">
        <authorList>
            <consortium name="RefSeq"/>
        </authorList>
    </citation>
    <scope>IDENTIFICATION</scope>
    <source>
        <tissue evidence="19">Silk gland</tissue>
    </source>
</reference>
<evidence type="ECO:0000256" key="11">
    <source>
        <dbReference type="ARBA" id="ARBA00031642"/>
    </source>
</evidence>